<name>A0A9X6NDS3_HYPEX</name>
<evidence type="ECO:0000256" key="1">
    <source>
        <dbReference type="SAM" id="MobiDB-lite"/>
    </source>
</evidence>
<evidence type="ECO:0000313" key="3">
    <source>
        <dbReference type="Proteomes" id="UP000192578"/>
    </source>
</evidence>
<dbReference type="AlphaFoldDB" id="A0A9X6NDS3"/>
<evidence type="ECO:0000313" key="2">
    <source>
        <dbReference type="EMBL" id="OWA52287.1"/>
    </source>
</evidence>
<keyword evidence="3" id="KW-1185">Reference proteome</keyword>
<protein>
    <submittedName>
        <fullName evidence="2">Uncharacterized protein</fullName>
    </submittedName>
</protein>
<proteinExistence type="predicted"/>
<sequence length="177" mass="19360">MDIPPLESPTATPPSVCDCVNAPPASVTTVPRIQGPDVTSPRRHRVARLTGPRRHRDPVLVHRGPQTLPGPVVTEVPDVTESRLASYGVATLRSLSRGGTLRRPALVHEETQIRSFSVQLRQRLGRDGWRDMRLAATTGKVGVLWWPEDVPTRVMSRSGVLEGGVPSSPRSRRSFAT</sequence>
<accession>A0A9X6NDS3</accession>
<dbReference type="Proteomes" id="UP000192578">
    <property type="component" value="Unassembled WGS sequence"/>
</dbReference>
<reference evidence="3" key="1">
    <citation type="submission" date="2017-01" db="EMBL/GenBank/DDBJ databases">
        <title>Comparative genomics of anhydrobiosis in the tardigrade Hypsibius dujardini.</title>
        <authorList>
            <person name="Yoshida Y."/>
            <person name="Koutsovoulos G."/>
            <person name="Laetsch D."/>
            <person name="Stevens L."/>
            <person name="Kumar S."/>
            <person name="Horikawa D."/>
            <person name="Ishino K."/>
            <person name="Komine S."/>
            <person name="Tomita M."/>
            <person name="Blaxter M."/>
            <person name="Arakawa K."/>
        </authorList>
    </citation>
    <scope>NUCLEOTIDE SEQUENCE [LARGE SCALE GENOMIC DNA]</scope>
    <source>
        <strain evidence="3">Z151</strain>
    </source>
</reference>
<dbReference type="EMBL" id="MTYJ01000261">
    <property type="protein sequence ID" value="OWA52287.1"/>
    <property type="molecule type" value="Genomic_DNA"/>
</dbReference>
<comment type="caution">
    <text evidence="2">The sequence shown here is derived from an EMBL/GenBank/DDBJ whole genome shotgun (WGS) entry which is preliminary data.</text>
</comment>
<organism evidence="2 3">
    <name type="scientific">Hypsibius exemplaris</name>
    <name type="common">Freshwater tardigrade</name>
    <dbReference type="NCBI Taxonomy" id="2072580"/>
    <lineage>
        <taxon>Eukaryota</taxon>
        <taxon>Metazoa</taxon>
        <taxon>Ecdysozoa</taxon>
        <taxon>Tardigrada</taxon>
        <taxon>Eutardigrada</taxon>
        <taxon>Parachela</taxon>
        <taxon>Hypsibioidea</taxon>
        <taxon>Hypsibiidae</taxon>
        <taxon>Hypsibius</taxon>
    </lineage>
</organism>
<feature type="region of interest" description="Disordered" evidence="1">
    <location>
        <begin position="25"/>
        <end position="47"/>
    </location>
</feature>
<gene>
    <name evidence="2" type="ORF">BV898_16745</name>
</gene>